<dbReference type="InterPro" id="IPR027417">
    <property type="entry name" value="P-loop_NTPase"/>
</dbReference>
<dbReference type="Gene3D" id="3.40.50.300">
    <property type="entry name" value="P-loop containing nucleotide triphosphate hydrolases"/>
    <property type="match status" value="1"/>
</dbReference>
<accession>A0A0B5DX19</accession>
<dbReference type="STRING" id="1208324.P73_0047"/>
<organism evidence="2 3">
    <name type="scientific">Celeribacter indicus</name>
    <dbReference type="NCBI Taxonomy" id="1208324"/>
    <lineage>
        <taxon>Bacteria</taxon>
        <taxon>Pseudomonadati</taxon>
        <taxon>Pseudomonadota</taxon>
        <taxon>Alphaproteobacteria</taxon>
        <taxon>Rhodobacterales</taxon>
        <taxon>Roseobacteraceae</taxon>
        <taxon>Celeribacter</taxon>
    </lineage>
</organism>
<dbReference type="EMBL" id="CP004393">
    <property type="protein sequence ID" value="AJE44762.1"/>
    <property type="molecule type" value="Genomic_DNA"/>
</dbReference>
<evidence type="ECO:0000259" key="1">
    <source>
        <dbReference type="Pfam" id="PF02492"/>
    </source>
</evidence>
<name>A0A0B5DX19_9RHOB</name>
<reference evidence="2 3" key="1">
    <citation type="journal article" date="2014" name="Int. J. Syst. Evol. Microbiol.">
        <title>Celeribacter indicus sp. nov., a polycyclic aromatic hydrocarbon-degrading bacterium from deep-sea sediment and reclassification of Huaishuia halophila as Celeribacter halophilus comb. nov.</title>
        <authorList>
            <person name="Lai Q."/>
            <person name="Cao J."/>
            <person name="Yuan J."/>
            <person name="Li F."/>
            <person name="Shao Z."/>
        </authorList>
    </citation>
    <scope>NUCLEOTIDE SEQUENCE [LARGE SCALE GENOMIC DNA]</scope>
    <source>
        <strain evidence="2">P73</strain>
    </source>
</reference>
<gene>
    <name evidence="2" type="ORF">P73_0047</name>
</gene>
<proteinExistence type="predicted"/>
<evidence type="ECO:0000313" key="2">
    <source>
        <dbReference type="EMBL" id="AJE44762.1"/>
    </source>
</evidence>
<dbReference type="KEGG" id="cid:P73_0047"/>
<dbReference type="SUPFAM" id="SSF52540">
    <property type="entry name" value="P-loop containing nucleoside triphosphate hydrolases"/>
    <property type="match status" value="1"/>
</dbReference>
<dbReference type="InterPro" id="IPR003495">
    <property type="entry name" value="CobW/HypB/UreG_nucleotide-bd"/>
</dbReference>
<dbReference type="Pfam" id="PF02492">
    <property type="entry name" value="cobW"/>
    <property type="match status" value="1"/>
</dbReference>
<keyword evidence="3" id="KW-1185">Reference proteome</keyword>
<sequence length="69" mass="7434">MLNSRDGRKVAVIVNDMSGVNTDADLVRQGGANLSRTEEMLVEMSDGCICCTLPEELLSEVCRLAEDGC</sequence>
<dbReference type="PANTHER" id="PTHR43603:SF1">
    <property type="entry name" value="ZINC-REGULATED GTPASE METALLOPROTEIN ACTIVATOR 1"/>
    <property type="match status" value="1"/>
</dbReference>
<feature type="domain" description="CobW/HypB/UreG nucleotide-binding" evidence="1">
    <location>
        <begin position="2"/>
        <end position="67"/>
    </location>
</feature>
<protein>
    <submittedName>
        <fullName evidence="2">Cobalamin synthesis protein P47K</fullName>
    </submittedName>
</protein>
<dbReference type="HOGENOM" id="CLU_017452_8_3_5"/>
<dbReference type="PANTHER" id="PTHR43603">
    <property type="entry name" value="COBW DOMAIN-CONTAINING PROTEIN DDB_G0274527"/>
    <property type="match status" value="1"/>
</dbReference>
<dbReference type="InterPro" id="IPR051927">
    <property type="entry name" value="Zn_Chap_cDPG_Synth"/>
</dbReference>
<evidence type="ECO:0000313" key="3">
    <source>
        <dbReference type="Proteomes" id="UP000031521"/>
    </source>
</evidence>
<dbReference type="Proteomes" id="UP000031521">
    <property type="component" value="Chromosome"/>
</dbReference>
<dbReference type="AlphaFoldDB" id="A0A0B5DX19"/>